<keyword evidence="3" id="KW-1185">Reference proteome</keyword>
<proteinExistence type="predicted"/>
<dbReference type="InterPro" id="IPR008979">
    <property type="entry name" value="Galactose-bd-like_sf"/>
</dbReference>
<dbReference type="Gene3D" id="2.60.120.1060">
    <property type="entry name" value="NPCBM/NEW2 domain"/>
    <property type="match status" value="1"/>
</dbReference>
<comment type="caution">
    <text evidence="2">The sequence shown here is derived from an EMBL/GenBank/DDBJ whole genome shotgun (WGS) entry which is preliminary data.</text>
</comment>
<evidence type="ECO:0000313" key="3">
    <source>
        <dbReference type="Proteomes" id="UP000184390"/>
    </source>
</evidence>
<dbReference type="Proteomes" id="UP000184390">
    <property type="component" value="Unassembled WGS sequence"/>
</dbReference>
<feature type="domain" description="Glycosyl hydrolase family 98 putative carbohydrate-binding module" evidence="1">
    <location>
        <begin position="23"/>
        <end position="142"/>
    </location>
</feature>
<dbReference type="InterPro" id="IPR013222">
    <property type="entry name" value="Glyco_hyd_98_carb-bd"/>
</dbReference>
<reference evidence="2 3" key="1">
    <citation type="submission" date="2016-11" db="EMBL/GenBank/DDBJ databases">
        <authorList>
            <person name="Varghese N."/>
            <person name="Submissions S."/>
        </authorList>
    </citation>
    <scope>NUCLEOTIDE SEQUENCE [LARGE SCALE GENOMIC DNA]</scope>
    <source>
        <strain evidence="2 3">PA</strain>
    </source>
</reference>
<evidence type="ECO:0000313" key="2">
    <source>
        <dbReference type="EMBL" id="SHJ28076.1"/>
    </source>
</evidence>
<dbReference type="Pfam" id="PF08305">
    <property type="entry name" value="NPCBM"/>
    <property type="match status" value="1"/>
</dbReference>
<dbReference type="SUPFAM" id="SSF49785">
    <property type="entry name" value="Galactose-binding domain-like"/>
    <property type="match status" value="1"/>
</dbReference>
<accession>A0ABY1IK67</accession>
<sequence length="143" mass="14280">MRRAQSASGGPTTKAAPGYLADLPAKSSSFSAAPVKIAGTSYPHALSYTSAGSSEGAGEWDLGGGYTRLTGTFGLSDETRDPSASFSLQILADSAPVATETISRGVSKSITLDLTGVKSLRIVLTPSGGASGAIAVLGDVKLS</sequence>
<organism evidence="2 3">
    <name type="scientific">Actinomyces denticolens</name>
    <dbReference type="NCBI Taxonomy" id="52767"/>
    <lineage>
        <taxon>Bacteria</taxon>
        <taxon>Bacillati</taxon>
        <taxon>Actinomycetota</taxon>
        <taxon>Actinomycetes</taxon>
        <taxon>Actinomycetales</taxon>
        <taxon>Actinomycetaceae</taxon>
        <taxon>Actinomyces</taxon>
    </lineage>
</organism>
<dbReference type="InterPro" id="IPR038637">
    <property type="entry name" value="NPCBM_sf"/>
</dbReference>
<protein>
    <submittedName>
        <fullName evidence="2">NPCBM/NEW2 domain-containing protein</fullName>
    </submittedName>
</protein>
<evidence type="ECO:0000259" key="1">
    <source>
        <dbReference type="Pfam" id="PF08305"/>
    </source>
</evidence>
<name>A0ABY1IK67_9ACTO</name>
<gene>
    <name evidence="2" type="ORF">SAMN05216246_11828</name>
</gene>
<dbReference type="EMBL" id="FQYL01000018">
    <property type="protein sequence ID" value="SHJ28076.1"/>
    <property type="molecule type" value="Genomic_DNA"/>
</dbReference>
<dbReference type="RefSeq" id="WP_073454485.1">
    <property type="nucleotide sequence ID" value="NZ_FQYL01000018.1"/>
</dbReference>